<sequence length="287" mass="32227">MGRPMPARKNPPLSLDLVVLVPPTLSHTQIWSLHACAVKHASLPRARVPPSISSCSCLIVSDGLLNSEGKLHVFQVQTNLKGQRTKAKMFVCEVIDEFTFATSKFGLFMVLSGEEEKQRRRRLRGRPLGSKNRLKPPMVITKESLNVLQSHILEIGGGSDVAECISTFTNRRHQGGKKIKEMKGEDLYILFISQIAFLNSSRLRFAFVPFRSALNLVHFLHFALNRDRSCGDHHPVASRLVGHRLADEMTNEINIKLLIGCARTSNVVPTRNHVFSLIPRRGFRAYT</sequence>
<evidence type="ECO:0000313" key="2">
    <source>
        <dbReference type="Proteomes" id="UP001359559"/>
    </source>
</evidence>
<dbReference type="EMBL" id="JAYKXN010000004">
    <property type="protein sequence ID" value="KAK7294232.1"/>
    <property type="molecule type" value="Genomic_DNA"/>
</dbReference>
<evidence type="ECO:0000313" key="1">
    <source>
        <dbReference type="EMBL" id="KAK7294232.1"/>
    </source>
</evidence>
<proteinExistence type="predicted"/>
<dbReference type="GO" id="GO:0003700">
    <property type="term" value="F:DNA-binding transcription factor activity"/>
    <property type="evidence" value="ECO:0007669"/>
    <property type="project" value="TreeGrafter"/>
</dbReference>
<dbReference type="AlphaFoldDB" id="A0AAN9J8N0"/>
<organism evidence="1 2">
    <name type="scientific">Clitoria ternatea</name>
    <name type="common">Butterfly pea</name>
    <dbReference type="NCBI Taxonomy" id="43366"/>
    <lineage>
        <taxon>Eukaryota</taxon>
        <taxon>Viridiplantae</taxon>
        <taxon>Streptophyta</taxon>
        <taxon>Embryophyta</taxon>
        <taxon>Tracheophyta</taxon>
        <taxon>Spermatophyta</taxon>
        <taxon>Magnoliopsida</taxon>
        <taxon>eudicotyledons</taxon>
        <taxon>Gunneridae</taxon>
        <taxon>Pentapetalae</taxon>
        <taxon>rosids</taxon>
        <taxon>fabids</taxon>
        <taxon>Fabales</taxon>
        <taxon>Fabaceae</taxon>
        <taxon>Papilionoideae</taxon>
        <taxon>50 kb inversion clade</taxon>
        <taxon>NPAAA clade</taxon>
        <taxon>indigoferoid/millettioid clade</taxon>
        <taxon>Phaseoleae</taxon>
        <taxon>Clitoria</taxon>
    </lineage>
</organism>
<gene>
    <name evidence="1" type="ORF">RJT34_17119</name>
</gene>
<dbReference type="GO" id="GO:0003680">
    <property type="term" value="F:minor groove of adenine-thymine-rich DNA binding"/>
    <property type="evidence" value="ECO:0007669"/>
    <property type="project" value="InterPro"/>
</dbReference>
<dbReference type="GO" id="GO:0005634">
    <property type="term" value="C:nucleus"/>
    <property type="evidence" value="ECO:0007669"/>
    <property type="project" value="TreeGrafter"/>
</dbReference>
<dbReference type="PANTHER" id="PTHR31100">
    <property type="entry name" value="AT-HOOK MOTIF NUCLEAR-LOCALIZED PROTEIN 15"/>
    <property type="match status" value="1"/>
</dbReference>
<reference evidence="1 2" key="1">
    <citation type="submission" date="2024-01" db="EMBL/GenBank/DDBJ databases">
        <title>The genomes of 5 underutilized Papilionoideae crops provide insights into root nodulation and disease resistance.</title>
        <authorList>
            <person name="Yuan L."/>
        </authorList>
    </citation>
    <scope>NUCLEOTIDE SEQUENCE [LARGE SCALE GENOMIC DNA]</scope>
    <source>
        <strain evidence="1">LY-2023</strain>
        <tissue evidence="1">Leaf</tissue>
    </source>
</reference>
<dbReference type="PANTHER" id="PTHR31100:SF14">
    <property type="entry name" value="AT-HOOK MOTIF NUCLEAR-LOCALIZED PROTEIN 15"/>
    <property type="match status" value="1"/>
</dbReference>
<keyword evidence="2" id="KW-1185">Reference proteome</keyword>
<protein>
    <submittedName>
        <fullName evidence="1">Uncharacterized protein</fullName>
    </submittedName>
</protein>
<comment type="caution">
    <text evidence="1">The sequence shown here is derived from an EMBL/GenBank/DDBJ whole genome shotgun (WGS) entry which is preliminary data.</text>
</comment>
<dbReference type="Proteomes" id="UP001359559">
    <property type="component" value="Unassembled WGS sequence"/>
</dbReference>
<accession>A0AAN9J8N0</accession>
<dbReference type="InterPro" id="IPR014476">
    <property type="entry name" value="AHL15-29"/>
</dbReference>
<name>A0AAN9J8N0_CLITE</name>